<evidence type="ECO:0000313" key="6">
    <source>
        <dbReference type="Proteomes" id="UP000286576"/>
    </source>
</evidence>
<feature type="domain" description="Glycosyltransferase subfamily 4-like N-terminal" evidence="4">
    <location>
        <begin position="17"/>
        <end position="198"/>
    </location>
</feature>
<dbReference type="CDD" id="cd03801">
    <property type="entry name" value="GT4_PimA-like"/>
    <property type="match status" value="1"/>
</dbReference>
<dbReference type="Pfam" id="PF13579">
    <property type="entry name" value="Glyco_trans_4_4"/>
    <property type="match status" value="1"/>
</dbReference>
<dbReference type="PANTHER" id="PTHR12526:SF510">
    <property type="entry name" value="D-INOSITOL 3-PHOSPHATE GLYCOSYLTRANSFERASE"/>
    <property type="match status" value="1"/>
</dbReference>
<dbReference type="OrthoDB" id="9807414at2"/>
<reference evidence="5 6" key="1">
    <citation type="submission" date="2018-08" db="EMBL/GenBank/DDBJ databases">
        <title>Erythrobacter zhengii sp.nov., a bacterium isolated from deep-sea sediment.</title>
        <authorList>
            <person name="Fang C."/>
            <person name="Wu Y.-H."/>
            <person name="Sun C."/>
            <person name="Wang H."/>
            <person name="Cheng H."/>
            <person name="Meng F.-X."/>
            <person name="Wang C.-S."/>
            <person name="Xu X.-W."/>
        </authorList>
    </citation>
    <scope>NUCLEOTIDE SEQUENCE [LARGE SCALE GENOMIC DNA]</scope>
    <source>
        <strain evidence="5 6">V18</strain>
    </source>
</reference>
<evidence type="ECO:0000313" key="5">
    <source>
        <dbReference type="EMBL" id="RIV85890.1"/>
    </source>
</evidence>
<sequence>MKLLFVHNKYGKRSGEEIMLERIVSLLRERGHEVDTWFADSAEISGISGKLGAAASGIHSPSSRRAIARRIAEDRPDIVQVQNLYPLISPAVLPVIADAGVPIVMRLSNYRLVCPNGLLLSHGKVCEACCGGREWNCVTRNCENDLFKSAAYAARNAVARKRGYYRDNVTRYYAQTSFQRSVLVREGYPAERIDVIPNMIEVPEEAPAWSPGSFVGFVGRLSPEKGIDTLFAAAARTPELTYRLAGSLGVYEGRTDIPPNVELLGNLGEEDLARFYREAAMIVTPSIWYEGFPGVVIEAMRHSRPVIVSDIGGLPELVASGQAGMLAPPGDDAALAQAITGLLADNDARRALGEAGFAHVKSQYTYDLYYERLMATYRQAVASRVAA</sequence>
<evidence type="ECO:0000259" key="4">
    <source>
        <dbReference type="Pfam" id="PF13579"/>
    </source>
</evidence>
<dbReference type="Proteomes" id="UP000286576">
    <property type="component" value="Unassembled WGS sequence"/>
</dbReference>
<dbReference type="InterPro" id="IPR028098">
    <property type="entry name" value="Glyco_trans_4-like_N"/>
</dbReference>
<dbReference type="InterPro" id="IPR001296">
    <property type="entry name" value="Glyco_trans_1"/>
</dbReference>
<keyword evidence="2 5" id="KW-0808">Transferase</keyword>
<dbReference type="Pfam" id="PF00534">
    <property type="entry name" value="Glycos_transf_1"/>
    <property type="match status" value="1"/>
</dbReference>
<dbReference type="RefSeq" id="WP_119587081.1">
    <property type="nucleotide sequence ID" value="NZ_CAWODQ010000024.1"/>
</dbReference>
<dbReference type="Gene3D" id="3.40.50.2000">
    <property type="entry name" value="Glycogen Phosphorylase B"/>
    <property type="match status" value="2"/>
</dbReference>
<proteinExistence type="predicted"/>
<keyword evidence="6" id="KW-1185">Reference proteome</keyword>
<gene>
    <name evidence="5" type="ORF">D2V07_11315</name>
</gene>
<dbReference type="EMBL" id="QXFL01000004">
    <property type="protein sequence ID" value="RIV85890.1"/>
    <property type="molecule type" value="Genomic_DNA"/>
</dbReference>
<name>A0A418NS22_9SPHN</name>
<feature type="domain" description="Glycosyl transferase family 1" evidence="3">
    <location>
        <begin position="214"/>
        <end position="356"/>
    </location>
</feature>
<organism evidence="5 6">
    <name type="scientific">Aurantiacibacter zhengii</name>
    <dbReference type="NCBI Taxonomy" id="2307003"/>
    <lineage>
        <taxon>Bacteria</taxon>
        <taxon>Pseudomonadati</taxon>
        <taxon>Pseudomonadota</taxon>
        <taxon>Alphaproteobacteria</taxon>
        <taxon>Sphingomonadales</taxon>
        <taxon>Erythrobacteraceae</taxon>
        <taxon>Aurantiacibacter</taxon>
    </lineage>
</organism>
<dbReference type="AlphaFoldDB" id="A0A418NS22"/>
<comment type="caution">
    <text evidence="5">The sequence shown here is derived from an EMBL/GenBank/DDBJ whole genome shotgun (WGS) entry which is preliminary data.</text>
</comment>
<dbReference type="SUPFAM" id="SSF53756">
    <property type="entry name" value="UDP-Glycosyltransferase/glycogen phosphorylase"/>
    <property type="match status" value="1"/>
</dbReference>
<accession>A0A418NS22</accession>
<evidence type="ECO:0000256" key="2">
    <source>
        <dbReference type="ARBA" id="ARBA00022679"/>
    </source>
</evidence>
<protein>
    <submittedName>
        <fullName evidence="5">Glycosyltransferase family 1 protein</fullName>
    </submittedName>
</protein>
<evidence type="ECO:0000259" key="3">
    <source>
        <dbReference type="Pfam" id="PF00534"/>
    </source>
</evidence>
<dbReference type="PANTHER" id="PTHR12526">
    <property type="entry name" value="GLYCOSYLTRANSFERASE"/>
    <property type="match status" value="1"/>
</dbReference>
<keyword evidence="1" id="KW-0328">Glycosyltransferase</keyword>
<evidence type="ECO:0000256" key="1">
    <source>
        <dbReference type="ARBA" id="ARBA00022676"/>
    </source>
</evidence>
<dbReference type="GO" id="GO:0016757">
    <property type="term" value="F:glycosyltransferase activity"/>
    <property type="evidence" value="ECO:0007669"/>
    <property type="project" value="UniProtKB-KW"/>
</dbReference>